<dbReference type="CDD" id="cd01347">
    <property type="entry name" value="ligand_gated_channel"/>
    <property type="match status" value="1"/>
</dbReference>
<keyword evidence="19" id="KW-1185">Reference proteome</keyword>
<evidence type="ECO:0000313" key="19">
    <source>
        <dbReference type="Proteomes" id="UP000283474"/>
    </source>
</evidence>
<dbReference type="InterPro" id="IPR012910">
    <property type="entry name" value="Plug_dom"/>
</dbReference>
<dbReference type="InterPro" id="IPR010105">
    <property type="entry name" value="TonB_sidphr_rcpt"/>
</dbReference>
<keyword evidence="9 12" id="KW-0472">Membrane</keyword>
<dbReference type="Gene3D" id="2.170.130.10">
    <property type="entry name" value="TonB-dependent receptor, plug domain"/>
    <property type="match status" value="1"/>
</dbReference>
<evidence type="ECO:0000256" key="15">
    <source>
        <dbReference type="SAM" id="SignalP"/>
    </source>
</evidence>
<dbReference type="PANTHER" id="PTHR32552">
    <property type="entry name" value="FERRICHROME IRON RECEPTOR-RELATED"/>
    <property type="match status" value="1"/>
</dbReference>
<evidence type="ECO:0000313" key="18">
    <source>
        <dbReference type="EMBL" id="QAA93010.1"/>
    </source>
</evidence>
<evidence type="ECO:0000259" key="16">
    <source>
        <dbReference type="Pfam" id="PF00593"/>
    </source>
</evidence>
<dbReference type="GO" id="GO:0015891">
    <property type="term" value="P:siderophore transport"/>
    <property type="evidence" value="ECO:0007669"/>
    <property type="project" value="InterPro"/>
</dbReference>
<dbReference type="NCBIfam" id="TIGR01783">
    <property type="entry name" value="TonB-siderophor"/>
    <property type="match status" value="1"/>
</dbReference>
<dbReference type="Proteomes" id="UP000283474">
    <property type="component" value="Chromosome"/>
</dbReference>
<feature type="region of interest" description="Disordered" evidence="14">
    <location>
        <begin position="591"/>
        <end position="613"/>
    </location>
</feature>
<dbReference type="OrthoDB" id="9790771at2"/>
<organism evidence="18 19">
    <name type="scientific">Pollutimonas thiosulfatoxidans</name>
    <dbReference type="NCBI Taxonomy" id="2028345"/>
    <lineage>
        <taxon>Bacteria</taxon>
        <taxon>Pseudomonadati</taxon>
        <taxon>Pseudomonadota</taxon>
        <taxon>Betaproteobacteria</taxon>
        <taxon>Burkholderiales</taxon>
        <taxon>Alcaligenaceae</taxon>
        <taxon>Pollutimonas</taxon>
    </lineage>
</organism>
<feature type="signal peptide" evidence="15">
    <location>
        <begin position="1"/>
        <end position="30"/>
    </location>
</feature>
<keyword evidence="6 15" id="KW-0732">Signal</keyword>
<evidence type="ECO:0000256" key="4">
    <source>
        <dbReference type="ARBA" id="ARBA00022452"/>
    </source>
</evidence>
<dbReference type="Gene3D" id="2.40.170.20">
    <property type="entry name" value="TonB-dependent receptor, beta-barrel domain"/>
    <property type="match status" value="1"/>
</dbReference>
<evidence type="ECO:0000256" key="8">
    <source>
        <dbReference type="ARBA" id="ARBA00023077"/>
    </source>
</evidence>
<feature type="chain" id="PRO_5019221926" description="TonB-dependent siderophore receptor" evidence="15">
    <location>
        <begin position="31"/>
        <end position="776"/>
    </location>
</feature>
<comment type="subcellular location">
    <subcellularLocation>
        <location evidence="1 12">Cell outer membrane</location>
        <topology evidence="1 12">Multi-pass membrane protein</topology>
    </subcellularLocation>
</comment>
<gene>
    <name evidence="18" type="ORF">CKA81_03490</name>
</gene>
<evidence type="ECO:0000256" key="7">
    <source>
        <dbReference type="ARBA" id="ARBA00023065"/>
    </source>
</evidence>
<dbReference type="Pfam" id="PF00593">
    <property type="entry name" value="TonB_dep_Rec_b-barrel"/>
    <property type="match status" value="1"/>
</dbReference>
<evidence type="ECO:0000256" key="1">
    <source>
        <dbReference type="ARBA" id="ARBA00004571"/>
    </source>
</evidence>
<name>A0A410G9N2_9BURK</name>
<dbReference type="EMBL" id="CP022987">
    <property type="protein sequence ID" value="QAA93010.1"/>
    <property type="molecule type" value="Genomic_DNA"/>
</dbReference>
<keyword evidence="3 12" id="KW-0813">Transport</keyword>
<sequence>MFRQNDIHPPQRYSLLHLAIVAALATPGMAAAQTDVSELAPVRVQGSVPAFKPEAVQSVKFQAPLLDTPQTINIVPSEVLKQQGAQSLQDVLSNVPGITFSAGEGNAGWGDMFTIRGFSAEQSITIDGVRDSALSSRNDIYNMEQAEVYKGTGSIESGVASLGGSVNLVTKTPKLDDFYDFNVGMGTDSYRRTTADLNHQLGDTTAFRLNLMYHENDIAGRGHSDFERWGVAPSLSWGLGTDTRVTAAYSYQKDENTPDWGVPLGRDGKRMRGIGRDYWGQLDNVDTEETETNTAMLRLEHDFNDKVSVRNQTRWSETKRFTLMTTGGRLLNAPGGTTQGQIIARKGNSDYWGYDASGNETYPTGYLAVPRLQNSANGYKGEIIANQTDLNLDFNTGSVRHQMVTGVEFYEESYRKDPFSRLVPDINGQYAGASGRRVIDVRDPSTHYSGDWTRLNSTDESGAKVTNWALYAYDQISLSKQWEIAAGLRYDKYKVKWYDEAGRIQPFEQSDGLWSGRLGLVYKPVEFGSIYVSYSQAAQPSAAAAASRTGGGDQDGDVSSYSPGKASTWELGTKWDLLDEKLSLTGAIFQVERSNPTDTDPDNPNRTTQHSGKERVRGFELGLAGNITPKWSAYGGFTVLRSKVLENSEQPWQEGGKMKNVPDMTFNLWSNYAFDHQWDAGLGAQYVGKRRFVAGNYTGDRAPGGRQSADVYVPSYWLFNAAVGYKVNKNLALRLNVNNIFDTFYLQRGTASSDGFQLFGIPGGGRTLMLNAEATF</sequence>
<proteinExistence type="inferred from homology"/>
<dbReference type="SUPFAM" id="SSF56935">
    <property type="entry name" value="Porins"/>
    <property type="match status" value="1"/>
</dbReference>
<keyword evidence="11 12" id="KW-0998">Cell outer membrane</keyword>
<evidence type="ECO:0000256" key="14">
    <source>
        <dbReference type="SAM" id="MobiDB-lite"/>
    </source>
</evidence>
<dbReference type="InterPro" id="IPR039426">
    <property type="entry name" value="TonB-dep_rcpt-like"/>
</dbReference>
<evidence type="ECO:0000256" key="3">
    <source>
        <dbReference type="ARBA" id="ARBA00022448"/>
    </source>
</evidence>
<dbReference type="KEGG" id="pus:CKA81_03490"/>
<evidence type="ECO:0000256" key="13">
    <source>
        <dbReference type="RuleBase" id="RU003357"/>
    </source>
</evidence>
<dbReference type="FunFam" id="2.170.130.10:FF:000001">
    <property type="entry name" value="Catecholate siderophore TonB-dependent receptor"/>
    <property type="match status" value="1"/>
</dbReference>
<reference evidence="18 19" key="1">
    <citation type="submission" date="2017-08" db="EMBL/GenBank/DDBJ databases">
        <authorList>
            <person name="Park S.-J."/>
            <person name="Kim H."/>
        </authorList>
    </citation>
    <scope>NUCLEOTIDE SEQUENCE [LARGE SCALE GENOMIC DNA]</scope>
    <source>
        <strain evidence="19">ye3</strain>
    </source>
</reference>
<keyword evidence="10" id="KW-0675">Receptor</keyword>
<evidence type="ECO:0000259" key="17">
    <source>
        <dbReference type="Pfam" id="PF07715"/>
    </source>
</evidence>
<protein>
    <recommendedName>
        <fullName evidence="20">TonB-dependent siderophore receptor</fullName>
    </recommendedName>
</protein>
<dbReference type="PROSITE" id="PS52016">
    <property type="entry name" value="TONB_DEPENDENT_REC_3"/>
    <property type="match status" value="1"/>
</dbReference>
<dbReference type="GO" id="GO:0015344">
    <property type="term" value="F:siderophore uptake transmembrane transporter activity"/>
    <property type="evidence" value="ECO:0007669"/>
    <property type="project" value="TreeGrafter"/>
</dbReference>
<evidence type="ECO:0008006" key="20">
    <source>
        <dbReference type="Google" id="ProtNLM"/>
    </source>
</evidence>
<accession>A0A410G9N2</accession>
<feature type="domain" description="TonB-dependent receptor-like beta-barrel" evidence="16">
    <location>
        <begin position="237"/>
        <end position="740"/>
    </location>
</feature>
<dbReference type="GO" id="GO:0009279">
    <property type="term" value="C:cell outer membrane"/>
    <property type="evidence" value="ECO:0007669"/>
    <property type="project" value="UniProtKB-SubCell"/>
</dbReference>
<keyword evidence="5 12" id="KW-0812">Transmembrane</keyword>
<evidence type="ECO:0000256" key="6">
    <source>
        <dbReference type="ARBA" id="ARBA00022729"/>
    </source>
</evidence>
<evidence type="ECO:0000256" key="2">
    <source>
        <dbReference type="ARBA" id="ARBA00009810"/>
    </source>
</evidence>
<keyword evidence="7" id="KW-0406">Ion transport</keyword>
<feature type="compositionally biased region" description="Low complexity" evidence="14">
    <location>
        <begin position="596"/>
        <end position="608"/>
    </location>
</feature>
<evidence type="ECO:0000256" key="5">
    <source>
        <dbReference type="ARBA" id="ARBA00022692"/>
    </source>
</evidence>
<dbReference type="PANTHER" id="PTHR32552:SF83">
    <property type="entry name" value="BLR3904 PROTEIN"/>
    <property type="match status" value="1"/>
</dbReference>
<evidence type="ECO:0000256" key="10">
    <source>
        <dbReference type="ARBA" id="ARBA00023170"/>
    </source>
</evidence>
<dbReference type="GO" id="GO:0038023">
    <property type="term" value="F:signaling receptor activity"/>
    <property type="evidence" value="ECO:0007669"/>
    <property type="project" value="InterPro"/>
</dbReference>
<evidence type="ECO:0000256" key="11">
    <source>
        <dbReference type="ARBA" id="ARBA00023237"/>
    </source>
</evidence>
<dbReference type="RefSeq" id="WP_128354064.1">
    <property type="nucleotide sequence ID" value="NZ_CP022987.1"/>
</dbReference>
<evidence type="ECO:0000256" key="9">
    <source>
        <dbReference type="ARBA" id="ARBA00023136"/>
    </source>
</evidence>
<dbReference type="InterPro" id="IPR036942">
    <property type="entry name" value="Beta-barrel_TonB_sf"/>
</dbReference>
<feature type="domain" description="TonB-dependent receptor plug" evidence="17">
    <location>
        <begin position="65"/>
        <end position="164"/>
    </location>
</feature>
<dbReference type="AlphaFoldDB" id="A0A410G9N2"/>
<keyword evidence="8 13" id="KW-0798">TonB box</keyword>
<keyword evidence="4 12" id="KW-1134">Transmembrane beta strand</keyword>
<comment type="similarity">
    <text evidence="2 12 13">Belongs to the TonB-dependent receptor family.</text>
</comment>
<evidence type="ECO:0000256" key="12">
    <source>
        <dbReference type="PROSITE-ProRule" id="PRU01360"/>
    </source>
</evidence>
<dbReference type="InterPro" id="IPR000531">
    <property type="entry name" value="Beta-barrel_TonB"/>
</dbReference>
<dbReference type="Pfam" id="PF07715">
    <property type="entry name" value="Plug"/>
    <property type="match status" value="1"/>
</dbReference>
<dbReference type="InterPro" id="IPR037066">
    <property type="entry name" value="Plug_dom_sf"/>
</dbReference>